<organism evidence="1 2">
    <name type="scientific">Paenibacillus cucumis</name>
    <name type="common">ex Kampfer et al. 2016</name>
    <dbReference type="NCBI Taxonomy" id="1776858"/>
    <lineage>
        <taxon>Bacteria</taxon>
        <taxon>Bacillati</taxon>
        <taxon>Bacillota</taxon>
        <taxon>Bacilli</taxon>
        <taxon>Bacillales</taxon>
        <taxon>Paenibacillaceae</taxon>
        <taxon>Paenibacillus</taxon>
    </lineage>
</organism>
<dbReference type="InterPro" id="IPR036412">
    <property type="entry name" value="HAD-like_sf"/>
</dbReference>
<dbReference type="PROSITE" id="PS01229">
    <property type="entry name" value="COF_2"/>
    <property type="match status" value="1"/>
</dbReference>
<dbReference type="PANTHER" id="PTHR10000">
    <property type="entry name" value="PHOSPHOSERINE PHOSPHATASE"/>
    <property type="match status" value="1"/>
</dbReference>
<accession>A0ABS7KPA0</accession>
<dbReference type="SFLD" id="SFLDS00003">
    <property type="entry name" value="Haloacid_Dehalogenase"/>
    <property type="match status" value="1"/>
</dbReference>
<protein>
    <submittedName>
        <fullName evidence="1">HAD family phosphatase</fullName>
    </submittedName>
</protein>
<gene>
    <name evidence="1" type="ORF">H7T88_22520</name>
</gene>
<keyword evidence="2" id="KW-1185">Reference proteome</keyword>
<dbReference type="SFLD" id="SFLDG01144">
    <property type="entry name" value="C2.B.4:_PGP_Like"/>
    <property type="match status" value="1"/>
</dbReference>
<dbReference type="Gene3D" id="3.30.1240.10">
    <property type="match status" value="1"/>
</dbReference>
<dbReference type="InterPro" id="IPR000150">
    <property type="entry name" value="Cof"/>
</dbReference>
<evidence type="ECO:0000313" key="1">
    <source>
        <dbReference type="EMBL" id="MBY0205989.1"/>
    </source>
</evidence>
<dbReference type="Gene3D" id="3.40.50.1000">
    <property type="entry name" value="HAD superfamily/HAD-like"/>
    <property type="match status" value="1"/>
</dbReference>
<dbReference type="RefSeq" id="WP_221790414.1">
    <property type="nucleotide sequence ID" value="NZ_JACLIC010000039.1"/>
</dbReference>
<dbReference type="Pfam" id="PF08282">
    <property type="entry name" value="Hydrolase_3"/>
    <property type="match status" value="1"/>
</dbReference>
<dbReference type="SUPFAM" id="SSF56784">
    <property type="entry name" value="HAD-like"/>
    <property type="match status" value="1"/>
</dbReference>
<dbReference type="SFLD" id="SFLDG01140">
    <property type="entry name" value="C2.B:_Phosphomannomutase_and_P"/>
    <property type="match status" value="1"/>
</dbReference>
<name>A0ABS7KPA0_9BACL</name>
<dbReference type="EMBL" id="JACLIC010000039">
    <property type="protein sequence ID" value="MBY0205989.1"/>
    <property type="molecule type" value="Genomic_DNA"/>
</dbReference>
<dbReference type="CDD" id="cd07516">
    <property type="entry name" value="HAD_Pase"/>
    <property type="match status" value="1"/>
</dbReference>
<evidence type="ECO:0000313" key="2">
    <source>
        <dbReference type="Proteomes" id="UP000706031"/>
    </source>
</evidence>
<dbReference type="InterPro" id="IPR023214">
    <property type="entry name" value="HAD_sf"/>
</dbReference>
<dbReference type="NCBIfam" id="TIGR01484">
    <property type="entry name" value="HAD-SF-IIB"/>
    <property type="match status" value="1"/>
</dbReference>
<proteinExistence type="predicted"/>
<dbReference type="InterPro" id="IPR006379">
    <property type="entry name" value="HAD-SF_hydro_IIB"/>
</dbReference>
<dbReference type="NCBIfam" id="TIGR00099">
    <property type="entry name" value="Cof-subfamily"/>
    <property type="match status" value="1"/>
</dbReference>
<comment type="caution">
    <text evidence="1">The sequence shown here is derived from an EMBL/GenBank/DDBJ whole genome shotgun (WGS) entry which is preliminary data.</text>
</comment>
<dbReference type="PANTHER" id="PTHR10000:SF8">
    <property type="entry name" value="HAD SUPERFAMILY HYDROLASE-LIKE, TYPE 3"/>
    <property type="match status" value="1"/>
</dbReference>
<reference evidence="1 2" key="1">
    <citation type="submission" date="2020-08" db="EMBL/GenBank/DDBJ databases">
        <title>Fungal Genomes of the International Space Station.</title>
        <authorList>
            <person name="Seuylemezian A."/>
            <person name="Singh N.K."/>
            <person name="Wood J."/>
            <person name="Venkateswaran K."/>
        </authorList>
    </citation>
    <scope>NUCLEOTIDE SEQUENCE [LARGE SCALE GENOMIC DNA]</scope>
    <source>
        <strain evidence="1 2">S/N-304-OC-R4</strain>
    </source>
</reference>
<sequence length="270" mass="30406">MTYKLIAIDIDDTLINDNKEVTPATQTALEQAVAHGVVVTLATGRAYASAQALARQTKLNVPIITYQGALVKNLLDEKVLYERYVPQEASRKLFDYCLEKNLHLQTYIDDKLYAREENQKLLDYAKLNGTQYYIESDFIKVIEQPTPKLLIIDEPDYLDQVAVELRELLGSEVHITKSKPYFLEIMHKEGTKGHALTFLADHFGHELSECIAIGDSWNDHEMLEVAGLGVAMGNAIPALKDLADYITASNNEDGVKEVIEKFVLNAEYKK</sequence>
<dbReference type="Proteomes" id="UP000706031">
    <property type="component" value="Unassembled WGS sequence"/>
</dbReference>